<keyword evidence="3" id="KW-1185">Reference proteome</keyword>
<dbReference type="EMBL" id="KU873925">
    <property type="protein sequence ID" value="AND75121.1"/>
    <property type="molecule type" value="Genomic_DNA"/>
</dbReference>
<evidence type="ECO:0000313" key="3">
    <source>
        <dbReference type="Proteomes" id="UP000225821"/>
    </source>
</evidence>
<dbReference type="Proteomes" id="UP000225821">
    <property type="component" value="Segment"/>
</dbReference>
<evidence type="ECO:0000313" key="2">
    <source>
        <dbReference type="EMBL" id="AND75121.1"/>
    </source>
</evidence>
<dbReference type="Pfam" id="PF24116">
    <property type="entry name" value="DUF7390"/>
    <property type="match status" value="1"/>
</dbReference>
<proteinExistence type="predicted"/>
<feature type="domain" description="DUF7390" evidence="1">
    <location>
        <begin position="83"/>
        <end position="136"/>
    </location>
</feature>
<reference evidence="2 3" key="1">
    <citation type="submission" date="2016-03" db="EMBL/GenBank/DDBJ databases">
        <title>Characterisation of pf16 and phiPMW: Two novel phages infecting Pseudomonas putida PpG1.</title>
        <authorList>
            <person name="Magill D.J."/>
            <person name="Krylov V.N."/>
            <person name="Shaburova O.V."/>
            <person name="Allen C.C.R."/>
            <person name="McGrath J.W."/>
            <person name="Quinn J.P."/>
            <person name="Kulakov L.A."/>
        </authorList>
    </citation>
    <scope>NUCLEOTIDE SEQUENCE [LARGE SCALE GENOMIC DNA]</scope>
</reference>
<accession>A0A1S5R3X8</accession>
<protein>
    <recommendedName>
        <fullName evidence="1">DUF7390 domain-containing protein</fullName>
    </recommendedName>
</protein>
<sequence>MTATNKHQYHAVLEEWSVIPSTNGILGVIFQDETKRFNDGEVVRTSTIKPYQYLVEGNIVETKNTRYLLGKRRGLTFDDGAVVTSTREDQLESLCAFMKDKGYFIVYSDSSVFFRKEGGCAMSFAKAVRWHNRADELIKSVKKVKIQRVNNRLVVQSHKVEYINQDHQPGCQAQ</sequence>
<name>A0A1S5R3X8_9CAUD</name>
<dbReference type="InterPro" id="IPR055814">
    <property type="entry name" value="DUF7390"/>
</dbReference>
<evidence type="ECO:0000259" key="1">
    <source>
        <dbReference type="Pfam" id="PF24116"/>
    </source>
</evidence>
<organism evidence="2 3">
    <name type="scientific">Pseudomonas phage pf16</name>
    <dbReference type="NCBI Taxonomy" id="1815630"/>
    <lineage>
        <taxon>Viruses</taxon>
        <taxon>Duplodnaviria</taxon>
        <taxon>Heunggongvirae</taxon>
        <taxon>Uroviricota</taxon>
        <taxon>Caudoviricetes</taxon>
        <taxon>Chakrabartyvirus</taxon>
        <taxon>Chakrabartyvirus pf16</taxon>
    </lineage>
</organism>
<gene>
    <name evidence="2" type="ORF">pf16_198</name>
</gene>